<dbReference type="InterPro" id="IPR001189">
    <property type="entry name" value="Mn/Fe_SOD"/>
</dbReference>
<evidence type="ECO:0000313" key="13">
    <source>
        <dbReference type="EMBL" id="XBG66184.1"/>
    </source>
</evidence>
<comment type="catalytic activity">
    <reaction evidence="8">
        <text>2 superoxide + 2 H(+) = H2O2 + O2</text>
        <dbReference type="Rhea" id="RHEA:20696"/>
        <dbReference type="ChEBI" id="CHEBI:15378"/>
        <dbReference type="ChEBI" id="CHEBI:15379"/>
        <dbReference type="ChEBI" id="CHEBI:16240"/>
        <dbReference type="ChEBI" id="CHEBI:18421"/>
        <dbReference type="EC" id="1.15.1.1"/>
    </reaction>
    <physiologicalReaction direction="left-to-right" evidence="8">
        <dbReference type="Rhea" id="RHEA:20697"/>
    </physiologicalReaction>
</comment>
<feature type="binding site" evidence="9">
    <location>
        <position position="90"/>
    </location>
    <ligand>
        <name>Mn(2+)</name>
        <dbReference type="ChEBI" id="CHEBI:29035"/>
    </ligand>
</feature>
<dbReference type="InterPro" id="IPR036324">
    <property type="entry name" value="Mn/Fe_SOD_N_sf"/>
</dbReference>
<evidence type="ECO:0000256" key="5">
    <source>
        <dbReference type="ARBA" id="ARBA00023002"/>
    </source>
</evidence>
<dbReference type="Gene3D" id="3.55.40.20">
    <property type="entry name" value="Iron/manganese superoxide dismutase, C-terminal domain"/>
    <property type="match status" value="1"/>
</dbReference>
<dbReference type="Gene3D" id="1.10.287.990">
    <property type="entry name" value="Fe,Mn superoxide dismutase (SOD) domain"/>
    <property type="match status" value="1"/>
</dbReference>
<dbReference type="EMBL" id="CP157197">
    <property type="protein sequence ID" value="XBG66184.1"/>
    <property type="molecule type" value="Genomic_DNA"/>
</dbReference>
<dbReference type="SUPFAM" id="SSF46609">
    <property type="entry name" value="Fe,Mn superoxide dismutase (SOD), N-terminal domain"/>
    <property type="match status" value="1"/>
</dbReference>
<dbReference type="InterPro" id="IPR019832">
    <property type="entry name" value="Mn/Fe_SOD_C"/>
</dbReference>
<dbReference type="AlphaFoldDB" id="A0AAU7BYI6"/>
<dbReference type="InterPro" id="IPR019833">
    <property type="entry name" value="Mn/Fe_SOD_BS"/>
</dbReference>
<keyword evidence="4 9" id="KW-0479">Metal-binding</keyword>
<evidence type="ECO:0000259" key="11">
    <source>
        <dbReference type="Pfam" id="PF00081"/>
    </source>
</evidence>
<feature type="domain" description="Manganese/iron superoxide dismutase N-terminal" evidence="11">
    <location>
        <begin position="14"/>
        <end position="97"/>
    </location>
</feature>
<comment type="function">
    <text evidence="10">Destroys radicals which are normally produced within the cells and which are toxic to biological systems.</text>
</comment>
<dbReference type="KEGG" id="rof:AAGW17_04385"/>
<dbReference type="RefSeq" id="WP_347938800.1">
    <property type="nucleotide sequence ID" value="NZ_CP157197.1"/>
</dbReference>
<comment type="cofactor">
    <cofactor evidence="1">
        <name>Mn(2+)</name>
        <dbReference type="ChEBI" id="CHEBI:29035"/>
    </cofactor>
</comment>
<feature type="binding site" evidence="9">
    <location>
        <position position="38"/>
    </location>
    <ligand>
        <name>Mn(2+)</name>
        <dbReference type="ChEBI" id="CHEBI:29035"/>
    </ligand>
</feature>
<evidence type="ECO:0000256" key="9">
    <source>
        <dbReference type="PIRSR" id="PIRSR000349-1"/>
    </source>
</evidence>
<dbReference type="PANTHER" id="PTHR42769:SF3">
    <property type="entry name" value="SUPEROXIDE DISMUTASE [FE] 2, CHLOROPLASTIC"/>
    <property type="match status" value="1"/>
</dbReference>
<reference evidence="13" key="1">
    <citation type="submission" date="2024-05" db="EMBL/GenBank/DDBJ databases">
        <title>Characterization of a novel Rickettsia species. (Rickettsia oklahomia sp. nov.) from Amblyomma americanum ticks.</title>
        <authorList>
            <person name="Korla P.K."/>
            <person name="Karounos M."/>
            <person name="Wilson J.M."/>
            <person name="Little S.E."/>
            <person name="Qurollo B.A."/>
        </authorList>
    </citation>
    <scope>NUCLEOTIDE SEQUENCE</scope>
    <source>
        <strain evidence="13">Oklahoma-10</strain>
    </source>
</reference>
<dbReference type="PANTHER" id="PTHR42769">
    <property type="entry name" value="SUPEROXIDE DISMUTASE"/>
    <property type="match status" value="1"/>
</dbReference>
<evidence type="ECO:0000256" key="7">
    <source>
        <dbReference type="ARBA" id="ARBA00024318"/>
    </source>
</evidence>
<protein>
    <recommendedName>
        <fullName evidence="10">Superoxide dismutase</fullName>
        <ecNumber evidence="10">1.15.1.1</ecNumber>
    </recommendedName>
</protein>
<feature type="binding site" evidence="9">
    <location>
        <position position="176"/>
    </location>
    <ligand>
        <name>Mn(2+)</name>
        <dbReference type="ChEBI" id="CHEBI:29035"/>
    </ligand>
</feature>
<dbReference type="InterPro" id="IPR036314">
    <property type="entry name" value="SOD_C_sf"/>
</dbReference>
<evidence type="ECO:0000256" key="1">
    <source>
        <dbReference type="ARBA" id="ARBA00001936"/>
    </source>
</evidence>
<comment type="similarity">
    <text evidence="3 10">Belongs to the iron/manganese superoxide dismutase family.</text>
</comment>
<comment type="cofactor">
    <cofactor evidence="2">
        <name>Fe(3+)</name>
        <dbReference type="ChEBI" id="CHEBI:29034"/>
    </cofactor>
</comment>
<dbReference type="PROSITE" id="PS00088">
    <property type="entry name" value="SOD_MN"/>
    <property type="match status" value="1"/>
</dbReference>
<sequence length="209" mass="24656">MAYCDKSNQTSYPFILPDLPYDKESFKPYFTHETFDYHHGKHHNAYVQNLNNLLKDKEELQKKDLEEIIKWSSQNSNAAIFNNAAQIWNHTFFWHSIKPQGGGKPSSKILEQINKDFGSFKEFCEQFKQNAVGQFGSGWAWLVYHDNRLQIIKTDNAGTPIANGMKPILACDVWEHAYYIDYYNKRSDYVEIFIQHMINWKFVEDNLIK</sequence>
<dbReference type="Pfam" id="PF02777">
    <property type="entry name" value="Sod_Fe_C"/>
    <property type="match status" value="1"/>
</dbReference>
<dbReference type="PIRSF" id="PIRSF000349">
    <property type="entry name" value="SODismutase"/>
    <property type="match status" value="1"/>
</dbReference>
<dbReference type="GO" id="GO:0004784">
    <property type="term" value="F:superoxide dismutase activity"/>
    <property type="evidence" value="ECO:0007669"/>
    <property type="project" value="UniProtKB-EC"/>
</dbReference>
<dbReference type="EC" id="1.15.1.1" evidence="10"/>
<evidence type="ECO:0000256" key="4">
    <source>
        <dbReference type="ARBA" id="ARBA00022723"/>
    </source>
</evidence>
<proteinExistence type="inferred from homology"/>
<evidence type="ECO:0000259" key="12">
    <source>
        <dbReference type="Pfam" id="PF02777"/>
    </source>
</evidence>
<feature type="domain" description="Manganese/iron superoxide dismutase C-terminal" evidence="12">
    <location>
        <begin position="105"/>
        <end position="205"/>
    </location>
</feature>
<dbReference type="SUPFAM" id="SSF54719">
    <property type="entry name" value="Fe,Mn superoxide dismutase (SOD), C-terminal domain"/>
    <property type="match status" value="1"/>
</dbReference>
<evidence type="ECO:0000256" key="8">
    <source>
        <dbReference type="ARBA" id="ARBA00047393"/>
    </source>
</evidence>
<organism evidence="13">
    <name type="scientific">Rickettsia oklahomensis</name>
    <dbReference type="NCBI Taxonomy" id="3141789"/>
    <lineage>
        <taxon>Bacteria</taxon>
        <taxon>Pseudomonadati</taxon>
        <taxon>Pseudomonadota</taxon>
        <taxon>Alphaproteobacteria</taxon>
        <taxon>Rickettsiales</taxon>
        <taxon>Rickettsiaceae</taxon>
        <taxon>Rickettsieae</taxon>
        <taxon>Rickettsia</taxon>
        <taxon>belli group</taxon>
    </lineage>
</organism>
<evidence type="ECO:0000256" key="6">
    <source>
        <dbReference type="ARBA" id="ARBA00023211"/>
    </source>
</evidence>
<accession>A0AAU7BYI6</accession>
<feature type="binding site" evidence="9">
    <location>
        <position position="172"/>
    </location>
    <ligand>
        <name>Mn(2+)</name>
        <dbReference type="ChEBI" id="CHEBI:29035"/>
    </ligand>
</feature>
<dbReference type="Pfam" id="PF00081">
    <property type="entry name" value="Sod_Fe_N"/>
    <property type="match status" value="1"/>
</dbReference>
<dbReference type="GO" id="GO:0046872">
    <property type="term" value="F:metal ion binding"/>
    <property type="evidence" value="ECO:0007669"/>
    <property type="project" value="UniProtKB-KW"/>
</dbReference>
<keyword evidence="5 10" id="KW-0560">Oxidoreductase</keyword>
<evidence type="ECO:0000256" key="10">
    <source>
        <dbReference type="RuleBase" id="RU000414"/>
    </source>
</evidence>
<keyword evidence="6" id="KW-0464">Manganese</keyword>
<evidence type="ECO:0000256" key="2">
    <source>
        <dbReference type="ARBA" id="ARBA00001965"/>
    </source>
</evidence>
<name>A0AAU7BYI6_9RICK</name>
<gene>
    <name evidence="13" type="ORF">AAGW17_04385</name>
</gene>
<dbReference type="PRINTS" id="PR01703">
    <property type="entry name" value="MNSODISMTASE"/>
</dbReference>
<comment type="function">
    <text evidence="7">Destroys superoxide anion radicals which are normally produced within the cells and which are toxic to biological systems. Catalyzes the dismutation of superoxide anion radicals into O2 and H2O2 by successive reduction and oxidation of the transition metal ion at the active site.</text>
</comment>
<dbReference type="InterPro" id="IPR019831">
    <property type="entry name" value="Mn/Fe_SOD_N"/>
</dbReference>
<evidence type="ECO:0000256" key="3">
    <source>
        <dbReference type="ARBA" id="ARBA00008714"/>
    </source>
</evidence>